<keyword evidence="2" id="KW-1185">Reference proteome</keyword>
<evidence type="ECO:0000313" key="2">
    <source>
        <dbReference type="Proteomes" id="UP001149140"/>
    </source>
</evidence>
<dbReference type="AlphaFoldDB" id="A0A9X3N501"/>
<gene>
    <name evidence="1" type="ORF">OM076_43065</name>
</gene>
<dbReference type="Proteomes" id="UP001149140">
    <property type="component" value="Unassembled WGS sequence"/>
</dbReference>
<reference evidence="1" key="1">
    <citation type="submission" date="2022-10" db="EMBL/GenBank/DDBJ databases">
        <title>The WGS of Solirubrobacter ginsenosidimutans DSM 21036.</title>
        <authorList>
            <person name="Jiang Z."/>
        </authorList>
    </citation>
    <scope>NUCLEOTIDE SEQUENCE</scope>
    <source>
        <strain evidence="1">DSM 21036</strain>
    </source>
</reference>
<name>A0A9X3N501_9ACTN</name>
<protein>
    <submittedName>
        <fullName evidence="1">Uncharacterized protein</fullName>
    </submittedName>
</protein>
<proteinExistence type="predicted"/>
<dbReference type="RefSeq" id="WP_270046369.1">
    <property type="nucleotide sequence ID" value="NZ_JAPDOD010000088.1"/>
</dbReference>
<organism evidence="1 2">
    <name type="scientific">Solirubrobacter ginsenosidimutans</name>
    <dbReference type="NCBI Taxonomy" id="490573"/>
    <lineage>
        <taxon>Bacteria</taxon>
        <taxon>Bacillati</taxon>
        <taxon>Actinomycetota</taxon>
        <taxon>Thermoleophilia</taxon>
        <taxon>Solirubrobacterales</taxon>
        <taxon>Solirubrobacteraceae</taxon>
        <taxon>Solirubrobacter</taxon>
    </lineage>
</organism>
<dbReference type="EMBL" id="JAPDOD010000088">
    <property type="protein sequence ID" value="MDA0167120.1"/>
    <property type="molecule type" value="Genomic_DNA"/>
</dbReference>
<sequence>MFGRGRIKGGVRGSAKVLALGPTAKGARQTEKRDVEYGFTLEVSGRVVEHVEEMPALKAPLVGDVLPVTVGGERLRIEWDEVPDIADRARASAAAAQAGDAAGAAAALGFTLRDEPK</sequence>
<evidence type="ECO:0000313" key="1">
    <source>
        <dbReference type="EMBL" id="MDA0167120.1"/>
    </source>
</evidence>
<comment type="caution">
    <text evidence="1">The sequence shown here is derived from an EMBL/GenBank/DDBJ whole genome shotgun (WGS) entry which is preliminary data.</text>
</comment>
<accession>A0A9X3N501</accession>